<dbReference type="Proteomes" id="UP000619479">
    <property type="component" value="Unassembled WGS sequence"/>
</dbReference>
<organism evidence="1 2">
    <name type="scientific">Actinoplanes cyaneus</name>
    <dbReference type="NCBI Taxonomy" id="52696"/>
    <lineage>
        <taxon>Bacteria</taxon>
        <taxon>Bacillati</taxon>
        <taxon>Actinomycetota</taxon>
        <taxon>Actinomycetes</taxon>
        <taxon>Micromonosporales</taxon>
        <taxon>Micromonosporaceae</taxon>
        <taxon>Actinoplanes</taxon>
    </lineage>
</organism>
<gene>
    <name evidence="1" type="ORF">Acy02nite_31470</name>
</gene>
<dbReference type="Gene3D" id="1.10.287.1060">
    <property type="entry name" value="ESAT-6-like"/>
    <property type="match status" value="1"/>
</dbReference>
<dbReference type="AlphaFoldDB" id="A0A919IHK4"/>
<reference evidence="1" key="1">
    <citation type="submission" date="2021-01" db="EMBL/GenBank/DDBJ databases">
        <title>Whole genome shotgun sequence of Actinoplanes cyaneus NBRC 14990.</title>
        <authorList>
            <person name="Komaki H."/>
            <person name="Tamura T."/>
        </authorList>
    </citation>
    <scope>NUCLEOTIDE SEQUENCE</scope>
    <source>
        <strain evidence="1">NBRC 14990</strain>
    </source>
</reference>
<keyword evidence="2" id="KW-1185">Reference proteome</keyword>
<accession>A0A919IHK4</accession>
<dbReference type="EMBL" id="BOMH01000022">
    <property type="protein sequence ID" value="GID65266.1"/>
    <property type="molecule type" value="Genomic_DNA"/>
</dbReference>
<proteinExistence type="predicted"/>
<name>A0A919IHK4_9ACTN</name>
<protein>
    <submittedName>
        <fullName evidence="1">Uncharacterized protein</fullName>
    </submittedName>
</protein>
<evidence type="ECO:0000313" key="1">
    <source>
        <dbReference type="EMBL" id="GID65266.1"/>
    </source>
</evidence>
<dbReference type="RefSeq" id="WP_203741213.1">
    <property type="nucleotide sequence ID" value="NZ_BAAAUC010000018.1"/>
</dbReference>
<sequence>MASNQLRAEFGTIDQLSADQSTHAANIESYRETLKQHVSIAISNFDGGLGSEEHDAVMKIADRLIDEHIQATQQFQGSTNQVGDTFRQGGQMARTILASG</sequence>
<evidence type="ECO:0000313" key="2">
    <source>
        <dbReference type="Proteomes" id="UP000619479"/>
    </source>
</evidence>
<comment type="caution">
    <text evidence="1">The sequence shown here is derived from an EMBL/GenBank/DDBJ whole genome shotgun (WGS) entry which is preliminary data.</text>
</comment>